<gene>
    <name evidence="3" type="ORF">C0175_04115</name>
</gene>
<dbReference type="PROSITE" id="PS51464">
    <property type="entry name" value="SIS"/>
    <property type="match status" value="1"/>
</dbReference>
<keyword evidence="3" id="KW-0032">Aminotransferase</keyword>
<dbReference type="Pfam" id="PF01380">
    <property type="entry name" value="SIS"/>
    <property type="match status" value="1"/>
</dbReference>
<dbReference type="PANTHER" id="PTHR10937">
    <property type="entry name" value="GLUCOSAMINE--FRUCTOSE-6-PHOSPHATE AMINOTRANSFERASE, ISOMERIZING"/>
    <property type="match status" value="1"/>
</dbReference>
<protein>
    <submittedName>
        <fullName evidence="3">Glucosamine--fructose-6-phosphate aminotransferase</fullName>
    </submittedName>
</protein>
<comment type="caution">
    <text evidence="3">The sequence shown here is derived from an EMBL/GenBank/DDBJ whole genome shotgun (WGS) entry which is preliminary data.</text>
</comment>
<keyword evidence="3" id="KW-0808">Transferase</keyword>
<accession>A0A2J6X620</accession>
<dbReference type="EMBL" id="PNIX01000243">
    <property type="protein sequence ID" value="PMP82155.1"/>
    <property type="molecule type" value="Genomic_DNA"/>
</dbReference>
<dbReference type="InterPro" id="IPR046348">
    <property type="entry name" value="SIS_dom_sf"/>
</dbReference>
<dbReference type="PANTHER" id="PTHR10937:SF8">
    <property type="entry name" value="AMINOTRANSFERASE-RELATED"/>
    <property type="match status" value="1"/>
</dbReference>
<proteinExistence type="predicted"/>
<dbReference type="GO" id="GO:0097367">
    <property type="term" value="F:carbohydrate derivative binding"/>
    <property type="evidence" value="ECO:0007669"/>
    <property type="project" value="InterPro"/>
</dbReference>
<dbReference type="GO" id="GO:1901135">
    <property type="term" value="P:carbohydrate derivative metabolic process"/>
    <property type="evidence" value="ECO:0007669"/>
    <property type="project" value="InterPro"/>
</dbReference>
<reference evidence="3 4" key="1">
    <citation type="submission" date="2018-01" db="EMBL/GenBank/DDBJ databases">
        <title>Metagenomic assembled genomes from two thermal pools in the Uzon Caldera, Kamchatka, Russia.</title>
        <authorList>
            <person name="Wilkins L."/>
            <person name="Ettinger C."/>
        </authorList>
    </citation>
    <scope>NUCLEOTIDE SEQUENCE [LARGE SCALE GENOMIC DNA]</scope>
    <source>
        <strain evidence="3">ARK-10</strain>
    </source>
</reference>
<keyword evidence="1" id="KW-0677">Repeat</keyword>
<feature type="domain" description="SIS" evidence="2">
    <location>
        <begin position="32"/>
        <end position="158"/>
    </location>
</feature>
<dbReference type="SUPFAM" id="SSF53697">
    <property type="entry name" value="SIS domain"/>
    <property type="match status" value="1"/>
</dbReference>
<organism evidence="3 4">
    <name type="scientific">Caldisericum exile</name>
    <dbReference type="NCBI Taxonomy" id="693075"/>
    <lineage>
        <taxon>Bacteria</taxon>
        <taxon>Pseudomonadati</taxon>
        <taxon>Caldisericota/Cryosericota group</taxon>
        <taxon>Caldisericota</taxon>
        <taxon>Caldisericia</taxon>
        <taxon>Caldisericales</taxon>
        <taxon>Caldisericaceae</taxon>
        <taxon>Caldisericum</taxon>
    </lineage>
</organism>
<evidence type="ECO:0000313" key="3">
    <source>
        <dbReference type="EMBL" id="PMP82155.1"/>
    </source>
</evidence>
<sequence length="158" mass="17738">MNDQHYMLSEIKETPDIIKNIFESNIEPIKEIASKIRNYNPRFSMLVGRGSSDNACVYGQYVFEYLVKISSFLSTGSLYLFYKNPPIYTNGLIIGISQSGETDDVLKISEYAKKMNNFVVGITNVENSSLHEITTENTIFLSAGEEKSVCATKSFTTS</sequence>
<dbReference type="AlphaFoldDB" id="A0A2J6X620"/>
<evidence type="ECO:0000259" key="2">
    <source>
        <dbReference type="PROSITE" id="PS51464"/>
    </source>
</evidence>
<dbReference type="GO" id="GO:0008483">
    <property type="term" value="F:transaminase activity"/>
    <property type="evidence" value="ECO:0007669"/>
    <property type="project" value="UniProtKB-KW"/>
</dbReference>
<dbReference type="InterPro" id="IPR035466">
    <property type="entry name" value="GlmS/AgaS_SIS"/>
</dbReference>
<name>A0A2J6X620_9BACT</name>
<evidence type="ECO:0000313" key="4">
    <source>
        <dbReference type="Proteomes" id="UP000236910"/>
    </source>
</evidence>
<evidence type="ECO:0000256" key="1">
    <source>
        <dbReference type="ARBA" id="ARBA00022737"/>
    </source>
</evidence>
<dbReference type="InterPro" id="IPR001347">
    <property type="entry name" value="SIS_dom"/>
</dbReference>
<dbReference type="CDD" id="cd05008">
    <property type="entry name" value="SIS_GlmS_GlmD_1"/>
    <property type="match status" value="1"/>
</dbReference>
<dbReference type="Gene3D" id="3.40.50.10490">
    <property type="entry name" value="Glucose-6-phosphate isomerase like protein, domain 1"/>
    <property type="match status" value="1"/>
</dbReference>
<feature type="non-terminal residue" evidence="3">
    <location>
        <position position="158"/>
    </location>
</feature>
<dbReference type="Proteomes" id="UP000236910">
    <property type="component" value="Unassembled WGS sequence"/>
</dbReference>